<accession>A0ABY6NMQ0</accession>
<dbReference type="InterPro" id="IPR058533">
    <property type="entry name" value="Cation_efflux_TM"/>
</dbReference>
<reference evidence="8" key="1">
    <citation type="submission" date="2021-02" db="EMBL/GenBank/DDBJ databases">
        <title>Salinimicrobium sp. nov. isolated from seawater in Tongyeong, Republic of Korea.</title>
        <authorList>
            <person name="Lee S.-J."/>
        </authorList>
    </citation>
    <scope>NUCLEOTIDE SEQUENCE</scope>
    <source>
        <strain evidence="8">HN-2-9-2</strain>
    </source>
</reference>
<keyword evidence="2 6" id="KW-0812">Transmembrane</keyword>
<proteinExistence type="predicted"/>
<dbReference type="InterPro" id="IPR050681">
    <property type="entry name" value="CDF/SLC30A"/>
</dbReference>
<evidence type="ECO:0000256" key="2">
    <source>
        <dbReference type="ARBA" id="ARBA00022692"/>
    </source>
</evidence>
<keyword evidence="4 6" id="KW-1133">Transmembrane helix</keyword>
<evidence type="ECO:0000256" key="3">
    <source>
        <dbReference type="ARBA" id="ARBA00022906"/>
    </source>
</evidence>
<feature type="transmembrane region" description="Helical" evidence="6">
    <location>
        <begin position="184"/>
        <end position="201"/>
    </location>
</feature>
<evidence type="ECO:0000313" key="9">
    <source>
        <dbReference type="Proteomes" id="UP001163981"/>
    </source>
</evidence>
<keyword evidence="5 6" id="KW-0472">Membrane</keyword>
<evidence type="ECO:0000256" key="6">
    <source>
        <dbReference type="SAM" id="Phobius"/>
    </source>
</evidence>
<sequence length="267" mass="29837">MNKTTFRVNQMDCPSEENLIRMKLDNIEAVKFLDFDIPNRQVMILHEGELEKIRESFESLNLGSSILKKEKAAEEEEELMLAENTGQKKMLWTVLGINFAFFVIEITTGLLSDSMGLVADSLDMLADALVYGLSLFAIGSTVKRKKRTASLSGYFQLTLAIVGIAEVIRRFIGMEELPEFRTMIIVSILALLANSFSLYLLQRSKSKEAHMQASMIFTSNDIIINAGVIVAGVLVYFTESKLPDLIIGAIVFMIVTRGAIRILKLGR</sequence>
<gene>
    <name evidence="8" type="ORF">JRG66_09095</name>
</gene>
<comment type="subcellular location">
    <subcellularLocation>
        <location evidence="1">Membrane</location>
        <topology evidence="1">Multi-pass membrane protein</topology>
    </subcellularLocation>
</comment>
<dbReference type="SUPFAM" id="SSF161111">
    <property type="entry name" value="Cation efflux protein transmembrane domain-like"/>
    <property type="match status" value="1"/>
</dbReference>
<dbReference type="SUPFAM" id="SSF55008">
    <property type="entry name" value="HMA, heavy metal-associated domain"/>
    <property type="match status" value="1"/>
</dbReference>
<dbReference type="Gene3D" id="1.20.1510.10">
    <property type="entry name" value="Cation efflux protein transmembrane domain"/>
    <property type="match status" value="1"/>
</dbReference>
<keyword evidence="3" id="KW-0864">Zinc transport</keyword>
<dbReference type="EMBL" id="CP069620">
    <property type="protein sequence ID" value="UZH54154.1"/>
    <property type="molecule type" value="Genomic_DNA"/>
</dbReference>
<dbReference type="InterPro" id="IPR036163">
    <property type="entry name" value="HMA_dom_sf"/>
</dbReference>
<keyword evidence="9" id="KW-1185">Reference proteome</keyword>
<organism evidence="8 9">
    <name type="scientific">Salinimicrobium tongyeongense</name>
    <dbReference type="NCBI Taxonomy" id="2809707"/>
    <lineage>
        <taxon>Bacteria</taxon>
        <taxon>Pseudomonadati</taxon>
        <taxon>Bacteroidota</taxon>
        <taxon>Flavobacteriia</taxon>
        <taxon>Flavobacteriales</taxon>
        <taxon>Flavobacteriaceae</taxon>
        <taxon>Salinimicrobium</taxon>
    </lineage>
</organism>
<evidence type="ECO:0000313" key="8">
    <source>
        <dbReference type="EMBL" id="UZH54154.1"/>
    </source>
</evidence>
<feature type="transmembrane region" description="Helical" evidence="6">
    <location>
        <begin position="90"/>
        <end position="112"/>
    </location>
</feature>
<feature type="transmembrane region" description="Helical" evidence="6">
    <location>
        <begin position="154"/>
        <end position="172"/>
    </location>
</feature>
<dbReference type="PANTHER" id="PTHR11562">
    <property type="entry name" value="CATION EFFLUX PROTEIN/ ZINC TRANSPORTER"/>
    <property type="match status" value="1"/>
</dbReference>
<dbReference type="RefSeq" id="WP_265162462.1">
    <property type="nucleotide sequence ID" value="NZ_CP069620.1"/>
</dbReference>
<dbReference type="Proteomes" id="UP001163981">
    <property type="component" value="Chromosome"/>
</dbReference>
<evidence type="ECO:0000256" key="4">
    <source>
        <dbReference type="ARBA" id="ARBA00022989"/>
    </source>
</evidence>
<name>A0ABY6NMQ0_9FLAO</name>
<feature type="transmembrane region" description="Helical" evidence="6">
    <location>
        <begin position="222"/>
        <end position="239"/>
    </location>
</feature>
<protein>
    <submittedName>
        <fullName evidence="8">Cation transporter</fullName>
    </submittedName>
</protein>
<keyword evidence="3" id="KW-0406">Ion transport</keyword>
<dbReference type="Pfam" id="PF01545">
    <property type="entry name" value="Cation_efflux"/>
    <property type="match status" value="1"/>
</dbReference>
<keyword evidence="3" id="KW-0862">Zinc</keyword>
<feature type="domain" description="Cation efflux protein transmembrane" evidence="7">
    <location>
        <begin position="92"/>
        <end position="262"/>
    </location>
</feature>
<dbReference type="InterPro" id="IPR027469">
    <property type="entry name" value="Cation_efflux_TMD_sf"/>
</dbReference>
<keyword evidence="3" id="KW-0813">Transport</keyword>
<feature type="transmembrane region" description="Helical" evidence="6">
    <location>
        <begin position="124"/>
        <end position="142"/>
    </location>
</feature>
<dbReference type="PANTHER" id="PTHR11562:SF17">
    <property type="entry name" value="RE54080P-RELATED"/>
    <property type="match status" value="1"/>
</dbReference>
<evidence type="ECO:0000256" key="5">
    <source>
        <dbReference type="ARBA" id="ARBA00023136"/>
    </source>
</evidence>
<evidence type="ECO:0000256" key="1">
    <source>
        <dbReference type="ARBA" id="ARBA00004141"/>
    </source>
</evidence>
<evidence type="ECO:0000259" key="7">
    <source>
        <dbReference type="Pfam" id="PF01545"/>
    </source>
</evidence>
<feature type="transmembrane region" description="Helical" evidence="6">
    <location>
        <begin position="245"/>
        <end position="263"/>
    </location>
</feature>